<dbReference type="GO" id="GO:0016874">
    <property type="term" value="F:ligase activity"/>
    <property type="evidence" value="ECO:0007669"/>
    <property type="project" value="UniProtKB-KW"/>
</dbReference>
<dbReference type="InterPro" id="IPR014144">
    <property type="entry name" value="LigD_PE_domain"/>
</dbReference>
<keyword evidence="3" id="KW-0436">Ligase</keyword>
<dbReference type="NCBIfam" id="TIGR02777">
    <property type="entry name" value="LigD_PE_dom"/>
    <property type="match status" value="1"/>
</dbReference>
<dbReference type="AlphaFoldDB" id="A0A498H2M1"/>
<dbReference type="OrthoDB" id="8456at2157"/>
<proteinExistence type="predicted"/>
<sequence length="198" mass="22438">MTADDALKEYRERRNFDRTPEPLPEPEKTGRRPIFVIQKHDARNLHYDFRLEADGVLKSWAVPKGFSTDPAEKRLAVPTEDHPLEYAEFEGVIPAGEYGAGTVLVWDTGTYRNETERNKTPISVREALENGHLSIWLEGEKLRGGYALTRFKTGRDEAWLIVKKNDAEANPHRSPVTTEPRSVLTGRTLEEIAAGRQA</sequence>
<feature type="compositionally biased region" description="Basic and acidic residues" evidence="1">
    <location>
        <begin position="1"/>
        <end position="30"/>
    </location>
</feature>
<dbReference type="PANTHER" id="PTHR39465">
    <property type="entry name" value="DNA LIGASE D, 3'-PHOSPHOESTERASE DOMAIN"/>
    <property type="match status" value="1"/>
</dbReference>
<dbReference type="RefSeq" id="WP_128692447.1">
    <property type="nucleotide sequence ID" value="NZ_LHQS01000001.1"/>
</dbReference>
<dbReference type="PANTHER" id="PTHR39465:SF1">
    <property type="entry name" value="DNA LIGASE D 3'-PHOSPHOESTERASE DOMAIN-CONTAINING PROTEIN"/>
    <property type="match status" value="1"/>
</dbReference>
<dbReference type="EMBL" id="LHQS01000001">
    <property type="protein sequence ID" value="RXE56727.1"/>
    <property type="molecule type" value="Genomic_DNA"/>
</dbReference>
<evidence type="ECO:0000313" key="3">
    <source>
        <dbReference type="EMBL" id="RXE56727.1"/>
    </source>
</evidence>
<feature type="domain" description="DNA ligase D 3'-phosphoesterase" evidence="2">
    <location>
        <begin position="38"/>
        <end position="150"/>
    </location>
</feature>
<evidence type="ECO:0000313" key="4">
    <source>
        <dbReference type="Proteomes" id="UP000290932"/>
    </source>
</evidence>
<name>A0A498H2M1_9EURY</name>
<comment type="caution">
    <text evidence="3">The sequence shown here is derived from an EMBL/GenBank/DDBJ whole genome shotgun (WGS) entry which is preliminary data.</text>
</comment>
<accession>A0A498H2M1</accession>
<protein>
    <submittedName>
        <fullName evidence="3">DNA ligase</fullName>
    </submittedName>
</protein>
<organism evidence="3 4">
    <name type="scientific">Methanoculleus taiwanensis</name>
    <dbReference type="NCBI Taxonomy" id="1550565"/>
    <lineage>
        <taxon>Archaea</taxon>
        <taxon>Methanobacteriati</taxon>
        <taxon>Methanobacteriota</taxon>
        <taxon>Stenosarchaea group</taxon>
        <taxon>Methanomicrobia</taxon>
        <taxon>Methanomicrobiales</taxon>
        <taxon>Methanomicrobiaceae</taxon>
        <taxon>Methanoculleus</taxon>
    </lineage>
</organism>
<dbReference type="Proteomes" id="UP000290932">
    <property type="component" value="Unassembled WGS sequence"/>
</dbReference>
<reference evidence="3 4" key="1">
    <citation type="journal article" date="2015" name="Int. J. Syst. Evol. Microbiol.">
        <title>Methanoculleus taiwanensis sp. nov., a methanogen isolated from deep marine sediment at the deformation front area near Taiwan.</title>
        <authorList>
            <person name="Weng C.Y."/>
            <person name="Chen S.C."/>
            <person name="Lai M.C."/>
            <person name="Wu S.Y."/>
            <person name="Lin S."/>
            <person name="Yang T.F."/>
            <person name="Chen P.C."/>
        </authorList>
    </citation>
    <scope>NUCLEOTIDE SEQUENCE [LARGE SCALE GENOMIC DNA]</scope>
    <source>
        <strain evidence="3 4">CYW4</strain>
    </source>
</reference>
<keyword evidence="4" id="KW-1185">Reference proteome</keyword>
<gene>
    <name evidence="3" type="ORF">ABH15_00660</name>
</gene>
<evidence type="ECO:0000259" key="2">
    <source>
        <dbReference type="Pfam" id="PF13298"/>
    </source>
</evidence>
<evidence type="ECO:0000256" key="1">
    <source>
        <dbReference type="SAM" id="MobiDB-lite"/>
    </source>
</evidence>
<feature type="region of interest" description="Disordered" evidence="1">
    <location>
        <begin position="1"/>
        <end position="31"/>
    </location>
</feature>
<dbReference type="Pfam" id="PF13298">
    <property type="entry name" value="LigD_N"/>
    <property type="match status" value="1"/>
</dbReference>